<evidence type="ECO:0000313" key="3">
    <source>
        <dbReference type="Proteomes" id="UP000186551"/>
    </source>
</evidence>
<evidence type="ECO:0000313" key="2">
    <source>
        <dbReference type="EMBL" id="OKL41004.1"/>
    </source>
</evidence>
<dbReference type="RefSeq" id="WP_083610249.1">
    <property type="nucleotide sequence ID" value="NZ_LVWA01000004.1"/>
</dbReference>
<sequence length="253" mass="28983">MGANVTYSPMPLRIPLQPLFLFLCLLLSGCAQSPGDKAKSIAREVMENMGGEKGWNDTRYLAWTFNDQYQVWDKHQNRFRWEQDSLVAIINTDTKDGKVYVDGQELQDPEEKQKLLERAYALWINNSYWLVMPFKLLDPGVTLRYVGEEQTMDGAPADVLEMTFAQVGLTPQNKYKLWMDKEQGLVTQWAFFRSAEDAEPSFTRRWGDYKDYGSIKLASDRSNSQGDFKLTDIAAPAEVPDNVFNSPTPIEKL</sequence>
<feature type="signal peptide" evidence="1">
    <location>
        <begin position="1"/>
        <end position="33"/>
    </location>
</feature>
<gene>
    <name evidence="2" type="ORF">A3841_14325</name>
</gene>
<dbReference type="Proteomes" id="UP000186551">
    <property type="component" value="Unassembled WGS sequence"/>
</dbReference>
<keyword evidence="1" id="KW-0732">Signal</keyword>
<feature type="chain" id="PRO_5012343735" description="Outer membrane lipoprotein-sorting protein" evidence="1">
    <location>
        <begin position="34"/>
        <end position="253"/>
    </location>
</feature>
<name>A0A1Q5PFK4_9BACT</name>
<dbReference type="EMBL" id="LVWA01000004">
    <property type="protein sequence ID" value="OKL41004.1"/>
    <property type="molecule type" value="Genomic_DNA"/>
</dbReference>
<keyword evidence="3" id="KW-1185">Reference proteome</keyword>
<dbReference type="AlphaFoldDB" id="A0A1Q5PFK4"/>
<accession>A0A1Q5PFK4</accession>
<reference evidence="2 3" key="1">
    <citation type="submission" date="2016-03" db="EMBL/GenBank/DDBJ databases">
        <title>Genome sequence of Pontibacter sp. nov., of the family cytophagaceae, isolated from marine sediment of the Yellow Sea, China.</title>
        <authorList>
            <person name="Zhang G."/>
            <person name="Zhang R."/>
        </authorList>
    </citation>
    <scope>NUCLEOTIDE SEQUENCE [LARGE SCALE GENOMIC DNA]</scope>
    <source>
        <strain evidence="2 3">S10-8</strain>
    </source>
</reference>
<dbReference type="STRING" id="1797110.A3841_14325"/>
<evidence type="ECO:0000256" key="1">
    <source>
        <dbReference type="SAM" id="SignalP"/>
    </source>
</evidence>
<comment type="caution">
    <text evidence="2">The sequence shown here is derived from an EMBL/GenBank/DDBJ whole genome shotgun (WGS) entry which is preliminary data.</text>
</comment>
<protein>
    <recommendedName>
        <fullName evidence="4">Outer membrane lipoprotein-sorting protein</fullName>
    </recommendedName>
</protein>
<proteinExistence type="predicted"/>
<evidence type="ECO:0008006" key="4">
    <source>
        <dbReference type="Google" id="ProtNLM"/>
    </source>
</evidence>
<dbReference type="OrthoDB" id="892266at2"/>
<organism evidence="2 3">
    <name type="scientific">Pontibacter flavimaris</name>
    <dbReference type="NCBI Taxonomy" id="1797110"/>
    <lineage>
        <taxon>Bacteria</taxon>
        <taxon>Pseudomonadati</taxon>
        <taxon>Bacteroidota</taxon>
        <taxon>Cytophagia</taxon>
        <taxon>Cytophagales</taxon>
        <taxon>Hymenobacteraceae</taxon>
        <taxon>Pontibacter</taxon>
    </lineage>
</organism>